<sequence length="172" mass="19773">MKTVTVKTSITATRPAFWIAHYTGGRWLRRQKLSGSKKVMDRISVMFCCNMTETDKLTPLVIGKSQTPSCFRAKCVPLPWENNKTAWMTAAIFKDWVRNVDEEMGKRWKKILPLLDNCTVHPHDVPLSNIRLMFLPAHNTPLIQPLDQGIIQNFKALYVQQKKTDLADISLF</sequence>
<dbReference type="PANTHER" id="PTHR19303:SF73">
    <property type="entry name" value="PROTEIN PDC2"/>
    <property type="match status" value="1"/>
</dbReference>
<dbReference type="AlphaFoldDB" id="C3Z9J9"/>
<dbReference type="GO" id="GO:0003676">
    <property type="term" value="F:nucleic acid binding"/>
    <property type="evidence" value="ECO:0007669"/>
    <property type="project" value="InterPro"/>
</dbReference>
<proteinExistence type="predicted"/>
<dbReference type="Pfam" id="PF03184">
    <property type="entry name" value="DDE_1"/>
    <property type="match status" value="1"/>
</dbReference>
<dbReference type="EMBL" id="GG666600">
    <property type="protein sequence ID" value="EEN50695.1"/>
    <property type="molecule type" value="Genomic_DNA"/>
</dbReference>
<name>C3Z9J9_BRAFL</name>
<dbReference type="InterPro" id="IPR004875">
    <property type="entry name" value="DDE_SF_endonuclease_dom"/>
</dbReference>
<dbReference type="InParanoid" id="C3Z9J9"/>
<gene>
    <name evidence="2" type="ORF">BRAFLDRAFT_104839</name>
</gene>
<organism>
    <name type="scientific">Branchiostoma floridae</name>
    <name type="common">Florida lancelet</name>
    <name type="synonym">Amphioxus</name>
    <dbReference type="NCBI Taxonomy" id="7739"/>
    <lineage>
        <taxon>Eukaryota</taxon>
        <taxon>Metazoa</taxon>
        <taxon>Chordata</taxon>
        <taxon>Cephalochordata</taxon>
        <taxon>Leptocardii</taxon>
        <taxon>Amphioxiformes</taxon>
        <taxon>Branchiostomatidae</taxon>
        <taxon>Branchiostoma</taxon>
    </lineage>
</organism>
<dbReference type="PANTHER" id="PTHR19303">
    <property type="entry name" value="TRANSPOSON"/>
    <property type="match status" value="1"/>
</dbReference>
<protein>
    <recommendedName>
        <fullName evidence="1">DDE-1 domain-containing protein</fullName>
    </recommendedName>
</protein>
<dbReference type="eggNOG" id="KOG3105">
    <property type="taxonomic scope" value="Eukaryota"/>
</dbReference>
<dbReference type="InterPro" id="IPR050863">
    <property type="entry name" value="CenT-Element_Derived"/>
</dbReference>
<evidence type="ECO:0000259" key="1">
    <source>
        <dbReference type="Pfam" id="PF03184"/>
    </source>
</evidence>
<reference evidence="2" key="1">
    <citation type="journal article" date="2008" name="Nature">
        <title>The amphioxus genome and the evolution of the chordate karyotype.</title>
        <authorList>
            <consortium name="US DOE Joint Genome Institute (JGI-PGF)"/>
            <person name="Putnam N.H."/>
            <person name="Butts T."/>
            <person name="Ferrier D.E.K."/>
            <person name="Furlong R.F."/>
            <person name="Hellsten U."/>
            <person name="Kawashima T."/>
            <person name="Robinson-Rechavi M."/>
            <person name="Shoguchi E."/>
            <person name="Terry A."/>
            <person name="Yu J.-K."/>
            <person name="Benito-Gutierrez E.L."/>
            <person name="Dubchak I."/>
            <person name="Garcia-Fernandez J."/>
            <person name="Gibson-Brown J.J."/>
            <person name="Grigoriev I.V."/>
            <person name="Horton A.C."/>
            <person name="de Jong P.J."/>
            <person name="Jurka J."/>
            <person name="Kapitonov V.V."/>
            <person name="Kohara Y."/>
            <person name="Kuroki Y."/>
            <person name="Lindquist E."/>
            <person name="Lucas S."/>
            <person name="Osoegawa K."/>
            <person name="Pennacchio L.A."/>
            <person name="Salamov A.A."/>
            <person name="Satou Y."/>
            <person name="Sauka-Spengler T."/>
            <person name="Schmutz J."/>
            <person name="Shin-I T."/>
            <person name="Toyoda A."/>
            <person name="Bronner-Fraser M."/>
            <person name="Fujiyama A."/>
            <person name="Holland L.Z."/>
            <person name="Holland P.W.H."/>
            <person name="Satoh N."/>
            <person name="Rokhsar D.S."/>
        </authorList>
    </citation>
    <scope>NUCLEOTIDE SEQUENCE [LARGE SCALE GENOMIC DNA]</scope>
    <source>
        <strain evidence="2">S238N-H82</strain>
        <tissue evidence="2">Testes</tissue>
    </source>
</reference>
<accession>C3Z9J9</accession>
<dbReference type="STRING" id="7739.C3Z9J9"/>
<evidence type="ECO:0000313" key="2">
    <source>
        <dbReference type="EMBL" id="EEN50695.1"/>
    </source>
</evidence>
<feature type="domain" description="DDE-1" evidence="1">
    <location>
        <begin position="41"/>
        <end position="162"/>
    </location>
</feature>